<keyword evidence="7 9" id="KW-1035">Host cytoplasm</keyword>
<evidence type="ECO:0000256" key="1">
    <source>
        <dbReference type="ARBA" id="ARBA00007642"/>
    </source>
</evidence>
<evidence type="ECO:0000256" key="8">
    <source>
        <dbReference type="ARBA" id="ARBA00023274"/>
    </source>
</evidence>
<dbReference type="GO" id="GO:0005198">
    <property type="term" value="F:structural molecule activity"/>
    <property type="evidence" value="ECO:0007669"/>
    <property type="project" value="InterPro"/>
</dbReference>
<comment type="similarity">
    <text evidence="1 9">Belongs to the paramyxoviruses nucleocapsid family.</text>
</comment>
<accession>A0AAU7T1U7</accession>
<organism evidence="11">
    <name type="scientific">Gainesville rodent jeilong virus 1</name>
    <dbReference type="NCBI Taxonomy" id="3163281"/>
    <lineage>
        <taxon>Viruses</taxon>
        <taxon>Riboviria</taxon>
        <taxon>Orthornavirae</taxon>
        <taxon>Negarnaviricota</taxon>
        <taxon>Haploviricotina</taxon>
        <taxon>Monjiviricetes</taxon>
        <taxon>Mononegavirales</taxon>
        <taxon>Paramyxoviridae</taxon>
        <taxon>Orthoparamyxovirinae</taxon>
        <taxon>Jeilongvirus</taxon>
    </lineage>
</organism>
<name>A0AAU7T1U7_9MONO</name>
<keyword evidence="5 9" id="KW-0694">RNA-binding</keyword>
<keyword evidence="6 9" id="KW-0543">Viral nucleoprotein</keyword>
<keyword evidence="2 9" id="KW-1139">Helical capsid protein</keyword>
<comment type="subcellular location">
    <subcellularLocation>
        <location evidence="9">Virion</location>
    </subcellularLocation>
    <subcellularLocation>
        <location evidence="9">Host cytoplasm</location>
    </subcellularLocation>
</comment>
<keyword evidence="4 9" id="KW-0946">Virion</keyword>
<dbReference type="EMBL" id="PP883550">
    <property type="protein sequence ID" value="XBU76712.1"/>
    <property type="molecule type" value="Viral_cRNA"/>
</dbReference>
<dbReference type="GO" id="GO:0030430">
    <property type="term" value="C:host cell cytoplasm"/>
    <property type="evidence" value="ECO:0007669"/>
    <property type="project" value="UniProtKB-SubCell"/>
</dbReference>
<keyword evidence="3 9" id="KW-0167">Capsid protein</keyword>
<evidence type="ECO:0000256" key="4">
    <source>
        <dbReference type="ARBA" id="ARBA00022844"/>
    </source>
</evidence>
<keyword evidence="8 9" id="KW-0687">Ribonucleoprotein</keyword>
<dbReference type="InterPro" id="IPR002021">
    <property type="entry name" value="Paramyx_ncap"/>
</dbReference>
<evidence type="ECO:0000256" key="7">
    <source>
        <dbReference type="ARBA" id="ARBA00023200"/>
    </source>
</evidence>
<evidence type="ECO:0000256" key="5">
    <source>
        <dbReference type="ARBA" id="ARBA00022884"/>
    </source>
</evidence>
<gene>
    <name evidence="11" type="primary">N</name>
</gene>
<comment type="function">
    <text evidence="9">Forms the helical nucleocapsid (NC), protecting the genome from nucleases.</text>
</comment>
<evidence type="ECO:0000256" key="9">
    <source>
        <dbReference type="RuleBase" id="RU361245"/>
    </source>
</evidence>
<dbReference type="GO" id="GO:0003723">
    <property type="term" value="F:RNA binding"/>
    <property type="evidence" value="ECO:0007669"/>
    <property type="project" value="UniProtKB-KW"/>
</dbReference>
<evidence type="ECO:0000256" key="6">
    <source>
        <dbReference type="ARBA" id="ARBA00023086"/>
    </source>
</evidence>
<evidence type="ECO:0000256" key="10">
    <source>
        <dbReference type="SAM" id="MobiDB-lite"/>
    </source>
</evidence>
<sequence length="548" mass="61790">MIYKHLGTKSFLQRWGVGDTKMSRINSVLDEFREFKNNPPRKGIISNTLHGLKKSVIILVPTTNDPLQRWYFMVLLLELVWSEMASGSIITGAMLSLLSLFAENPGAMLRTLLNDPDIDAQIAEVAEIDEDEIKLATRGAEMAKYETDIMRIAAAGPGRNVNPFPFAKKKKDNLVTRTTEDLQIAIQTVTIQIWILLTKAVTAIATAKESENRRWLKYNQQRRADKEYKLDDRWLNYARERMAQDISVRRYMVEILVETSKMSGVKNRVVELICDIGNYISEAGMAGFFLTIKYGIETKYPALALNELQADLSTVLSLMKLYVRLGEKAPYMVILEDSSQTRFAPGAYPLLWSYAMGVGSALDRAVNNLNYARGFMERSFFELGESMVEKMEGSVNNRMAAELELTEDQVQNIKSIVRAEVAGPSSLSKNVATKHKTTREMLTIEDDKLIPDEDAVVEDDAEEGSSRGLSWEEVKRRADVLIEANARAKAAMRARELDREAAEDLRKELGDIFGDDERSDDEDEYNNPDTSRSVLGGENEMTDLQAMA</sequence>
<feature type="compositionally biased region" description="Acidic residues" evidence="10">
    <location>
        <begin position="513"/>
        <end position="526"/>
    </location>
</feature>
<evidence type="ECO:0000256" key="3">
    <source>
        <dbReference type="ARBA" id="ARBA00022561"/>
    </source>
</evidence>
<dbReference type="GO" id="GO:0019029">
    <property type="term" value="C:helical viral capsid"/>
    <property type="evidence" value="ECO:0007669"/>
    <property type="project" value="UniProtKB-KW"/>
</dbReference>
<protein>
    <recommendedName>
        <fullName evidence="9">Nucleocapsid</fullName>
    </recommendedName>
    <alternativeName>
        <fullName evidence="9">Nucleocapsid protein</fullName>
    </alternativeName>
</protein>
<reference evidence="11" key="1">
    <citation type="submission" date="2024-06" db="EMBL/GenBank/DDBJ databases">
        <title>Rodent paramyxovirus from Gainesville, Florida.</title>
        <authorList>
            <person name="DeRuyter E."/>
            <person name="Subramaniam K."/>
            <person name="Lednicky J.A."/>
        </authorList>
    </citation>
    <scope>NUCLEOTIDE SEQUENCE</scope>
    <source>
        <strain evidence="11">UF-1</strain>
    </source>
</reference>
<dbReference type="GO" id="GO:1990904">
    <property type="term" value="C:ribonucleoprotein complex"/>
    <property type="evidence" value="ECO:0007669"/>
    <property type="project" value="UniProtKB-KW"/>
</dbReference>
<dbReference type="GO" id="GO:0019013">
    <property type="term" value="C:viral nucleocapsid"/>
    <property type="evidence" value="ECO:0007669"/>
    <property type="project" value="UniProtKB-KW"/>
</dbReference>
<dbReference type="Pfam" id="PF00973">
    <property type="entry name" value="Paramyxo_ncap"/>
    <property type="match status" value="1"/>
</dbReference>
<feature type="region of interest" description="Disordered" evidence="10">
    <location>
        <begin position="508"/>
        <end position="548"/>
    </location>
</feature>
<evidence type="ECO:0000313" key="11">
    <source>
        <dbReference type="EMBL" id="XBU76712.1"/>
    </source>
</evidence>
<proteinExistence type="inferred from homology"/>
<evidence type="ECO:0000256" key="2">
    <source>
        <dbReference type="ARBA" id="ARBA00022497"/>
    </source>
</evidence>
<comment type="subunit">
    <text evidence="9">Homomultimer; forms the nucleocapsid. Binds to the viral genomic RNA. N0 interacts with the phosphoprotein (via N-terminus); this interaction allows P to chaperon N0 to avoid N polymerization before encapsidation. Interacts as N-RNA template with the phosphoprotein (via C-terminus); this interaction positions the polymerase on the template.</text>
</comment>